<name>A0A2K2CWD4_BRADI</name>
<reference evidence="1" key="2">
    <citation type="submission" date="2017-06" db="EMBL/GenBank/DDBJ databases">
        <title>WGS assembly of Brachypodium distachyon.</title>
        <authorList>
            <consortium name="The International Brachypodium Initiative"/>
            <person name="Lucas S."/>
            <person name="Harmon-Smith M."/>
            <person name="Lail K."/>
            <person name="Tice H."/>
            <person name="Grimwood J."/>
            <person name="Bruce D."/>
            <person name="Barry K."/>
            <person name="Shu S."/>
            <person name="Lindquist E."/>
            <person name="Wang M."/>
            <person name="Pitluck S."/>
            <person name="Vogel J.P."/>
            <person name="Garvin D.F."/>
            <person name="Mockler T.C."/>
            <person name="Schmutz J."/>
            <person name="Rokhsar D."/>
            <person name="Bevan M.W."/>
        </authorList>
    </citation>
    <scope>NUCLEOTIDE SEQUENCE</scope>
    <source>
        <strain evidence="1">Bd21</strain>
    </source>
</reference>
<dbReference type="EnsemblPlants" id="PNT66341">
    <property type="protein sequence ID" value="PNT66341"/>
    <property type="gene ID" value="BRADI_3g10342v3"/>
</dbReference>
<gene>
    <name evidence="1" type="ORF">BRADI_3g10342v3</name>
</gene>
<organism evidence="1">
    <name type="scientific">Brachypodium distachyon</name>
    <name type="common">Purple false brome</name>
    <name type="synonym">Trachynia distachya</name>
    <dbReference type="NCBI Taxonomy" id="15368"/>
    <lineage>
        <taxon>Eukaryota</taxon>
        <taxon>Viridiplantae</taxon>
        <taxon>Streptophyta</taxon>
        <taxon>Embryophyta</taxon>
        <taxon>Tracheophyta</taxon>
        <taxon>Spermatophyta</taxon>
        <taxon>Magnoliopsida</taxon>
        <taxon>Liliopsida</taxon>
        <taxon>Poales</taxon>
        <taxon>Poaceae</taxon>
        <taxon>BOP clade</taxon>
        <taxon>Pooideae</taxon>
        <taxon>Stipodae</taxon>
        <taxon>Brachypodieae</taxon>
        <taxon>Brachypodium</taxon>
    </lineage>
</organism>
<sequence>MAGKLSADAARKFEKISTCGVQLCRSRGGVEDKERATHRMDHHGWTCVALSCSSTDGGLIGAVCFLRFGQDGNSDVRGLGCKYLQLGTFFLDVAIACLVQS</sequence>
<dbReference type="AlphaFoldDB" id="A0A2K2CWD4"/>
<evidence type="ECO:0000313" key="2">
    <source>
        <dbReference type="EnsemblPlants" id="PNT66341"/>
    </source>
</evidence>
<evidence type="ECO:0000313" key="3">
    <source>
        <dbReference type="Proteomes" id="UP000008810"/>
    </source>
</evidence>
<keyword evidence="3" id="KW-1185">Reference proteome</keyword>
<proteinExistence type="predicted"/>
<dbReference type="InParanoid" id="A0A2K2CWD4"/>
<accession>A0A2K2CWD4</accession>
<dbReference type="EMBL" id="CM000882">
    <property type="protein sequence ID" value="PNT66341.1"/>
    <property type="molecule type" value="Genomic_DNA"/>
</dbReference>
<dbReference type="Proteomes" id="UP000008810">
    <property type="component" value="Chromosome 3"/>
</dbReference>
<reference evidence="1 2" key="1">
    <citation type="journal article" date="2010" name="Nature">
        <title>Genome sequencing and analysis of the model grass Brachypodium distachyon.</title>
        <authorList>
            <consortium name="International Brachypodium Initiative"/>
        </authorList>
    </citation>
    <scope>NUCLEOTIDE SEQUENCE [LARGE SCALE GENOMIC DNA]</scope>
    <source>
        <strain evidence="1 2">Bd21</strain>
    </source>
</reference>
<reference evidence="2" key="3">
    <citation type="submission" date="2018-08" db="UniProtKB">
        <authorList>
            <consortium name="EnsemblPlants"/>
        </authorList>
    </citation>
    <scope>IDENTIFICATION</scope>
    <source>
        <strain evidence="2">cv. Bd21</strain>
    </source>
</reference>
<dbReference type="Gramene" id="PNT66341">
    <property type="protein sequence ID" value="PNT66341"/>
    <property type="gene ID" value="BRADI_3g10342v3"/>
</dbReference>
<evidence type="ECO:0000313" key="1">
    <source>
        <dbReference type="EMBL" id="PNT66341.1"/>
    </source>
</evidence>
<protein>
    <submittedName>
        <fullName evidence="1 2">Uncharacterized protein</fullName>
    </submittedName>
</protein>